<dbReference type="RefSeq" id="WP_376845455.1">
    <property type="nucleotide sequence ID" value="NZ_JBHSFW010000001.1"/>
</dbReference>
<dbReference type="Pfam" id="PF25846">
    <property type="entry name" value="YmzB"/>
    <property type="match status" value="1"/>
</dbReference>
<protein>
    <submittedName>
        <fullName evidence="1">Uncharacterized protein</fullName>
    </submittedName>
</protein>
<reference evidence="2" key="1">
    <citation type="journal article" date="2019" name="Int. J. Syst. Evol. Microbiol.">
        <title>The Global Catalogue of Microorganisms (GCM) 10K type strain sequencing project: providing services to taxonomists for standard genome sequencing and annotation.</title>
        <authorList>
            <consortium name="The Broad Institute Genomics Platform"/>
            <consortium name="The Broad Institute Genome Sequencing Center for Infectious Disease"/>
            <person name="Wu L."/>
            <person name="Ma J."/>
        </authorList>
    </citation>
    <scope>NUCLEOTIDE SEQUENCE [LARGE SCALE GENOMIC DNA]</scope>
    <source>
        <strain evidence="2">CGMCC 1.16306</strain>
    </source>
</reference>
<keyword evidence="2" id="KW-1185">Reference proteome</keyword>
<name>A0ABV9GMF9_9BACL</name>
<proteinExistence type="predicted"/>
<dbReference type="Proteomes" id="UP001596022">
    <property type="component" value="Unassembled WGS sequence"/>
</dbReference>
<dbReference type="EMBL" id="JBHSFW010000001">
    <property type="protein sequence ID" value="MFC4618471.1"/>
    <property type="molecule type" value="Genomic_DNA"/>
</dbReference>
<accession>A0ABV9GMF9</accession>
<gene>
    <name evidence="1" type="ORF">ACFO4N_06955</name>
</gene>
<sequence length="113" mass="13100">MTHEQAIRDLEDILNQWIGHRILITKEENGDLDQTVIDLERYDREDYENGRDDYLPKAAFQLIGQGQTVGDNRYPALPYSSFDIPLDDISEIHSDPEGVFFRTDRAVYTLTPI</sequence>
<organism evidence="1 2">
    <name type="scientific">Camelliibacillus cellulosilyticus</name>
    <dbReference type="NCBI Taxonomy" id="2174486"/>
    <lineage>
        <taxon>Bacteria</taxon>
        <taxon>Bacillati</taxon>
        <taxon>Bacillota</taxon>
        <taxon>Bacilli</taxon>
        <taxon>Bacillales</taxon>
        <taxon>Sporolactobacillaceae</taxon>
        <taxon>Camelliibacillus</taxon>
    </lineage>
</organism>
<evidence type="ECO:0000313" key="2">
    <source>
        <dbReference type="Proteomes" id="UP001596022"/>
    </source>
</evidence>
<dbReference type="InterPro" id="IPR058926">
    <property type="entry name" value="YmzB-like"/>
</dbReference>
<evidence type="ECO:0000313" key="1">
    <source>
        <dbReference type="EMBL" id="MFC4618471.1"/>
    </source>
</evidence>
<comment type="caution">
    <text evidence="1">The sequence shown here is derived from an EMBL/GenBank/DDBJ whole genome shotgun (WGS) entry which is preliminary data.</text>
</comment>